<organism evidence="1 2">
    <name type="scientific">Bionectria ochroleuca</name>
    <name type="common">Gliocladium roseum</name>
    <dbReference type="NCBI Taxonomy" id="29856"/>
    <lineage>
        <taxon>Eukaryota</taxon>
        <taxon>Fungi</taxon>
        <taxon>Dikarya</taxon>
        <taxon>Ascomycota</taxon>
        <taxon>Pezizomycotina</taxon>
        <taxon>Sordariomycetes</taxon>
        <taxon>Hypocreomycetidae</taxon>
        <taxon>Hypocreales</taxon>
        <taxon>Bionectriaceae</taxon>
        <taxon>Clonostachys</taxon>
    </lineage>
</organism>
<evidence type="ECO:0000313" key="1">
    <source>
        <dbReference type="EMBL" id="VUC36081.1"/>
    </source>
</evidence>
<proteinExistence type="predicted"/>
<dbReference type="EMBL" id="CABFNS010000925">
    <property type="protein sequence ID" value="VUC36081.1"/>
    <property type="molecule type" value="Genomic_DNA"/>
</dbReference>
<protein>
    <submittedName>
        <fullName evidence="1">Uncharacterized protein</fullName>
    </submittedName>
</protein>
<reference evidence="1 2" key="1">
    <citation type="submission" date="2019-06" db="EMBL/GenBank/DDBJ databases">
        <authorList>
            <person name="Broberg M."/>
        </authorList>
    </citation>
    <scope>NUCLEOTIDE SEQUENCE [LARGE SCALE GENOMIC DNA]</scope>
</reference>
<comment type="caution">
    <text evidence="1">The sequence shown here is derived from an EMBL/GenBank/DDBJ whole genome shotgun (WGS) entry which is preliminary data.</text>
</comment>
<gene>
    <name evidence="1" type="ORF">CLO192961_LOCUS434836</name>
</gene>
<name>A0ABY6UXE8_BIOOC</name>
<dbReference type="Proteomes" id="UP000766486">
    <property type="component" value="Unassembled WGS sequence"/>
</dbReference>
<sequence length="80" mass="8967">MTGSGMQCLFITSETNGLRPEIDRMIFSKKVDLGVDVVDAPRTTPRHTQKKCIFPEYKALDNNIPNKAPMDTPTSMPKQN</sequence>
<keyword evidence="2" id="KW-1185">Reference proteome</keyword>
<accession>A0ABY6UXE8</accession>
<evidence type="ECO:0000313" key="2">
    <source>
        <dbReference type="Proteomes" id="UP000766486"/>
    </source>
</evidence>